<dbReference type="Gene3D" id="3.40.50.880">
    <property type="match status" value="1"/>
</dbReference>
<protein>
    <submittedName>
        <fullName evidence="4">ThiJ/PfpI family-like</fullName>
    </submittedName>
</protein>
<dbReference type="Pfam" id="PF17124">
    <property type="entry name" value="ThiJ_like"/>
    <property type="match status" value="1"/>
</dbReference>
<proteinExistence type="inferred from homology"/>
<dbReference type="SUPFAM" id="SSF52317">
    <property type="entry name" value="Class I glutamine amidotransferase-like"/>
    <property type="match status" value="1"/>
</dbReference>
<keyword evidence="2" id="KW-0456">Lyase</keyword>
<evidence type="ECO:0000256" key="1">
    <source>
        <dbReference type="ARBA" id="ARBA00023016"/>
    </source>
</evidence>
<name>A0ABY1R3T7_9FLAO</name>
<dbReference type="EMBL" id="FXUO01000005">
    <property type="protein sequence ID" value="SMP94035.1"/>
    <property type="molecule type" value="Genomic_DNA"/>
</dbReference>
<keyword evidence="1" id="KW-0346">Stress response</keyword>
<dbReference type="InterPro" id="IPR050325">
    <property type="entry name" value="Prot/Nucl_acid_deglycase"/>
</dbReference>
<dbReference type="PANTHER" id="PTHR48094">
    <property type="entry name" value="PROTEIN/NUCLEIC ACID DEGLYCASE DJ-1-RELATED"/>
    <property type="match status" value="1"/>
</dbReference>
<dbReference type="InterPro" id="IPR032633">
    <property type="entry name" value="ThiJ-like"/>
</dbReference>
<gene>
    <name evidence="4" type="ORF">SAMN05421679_105246</name>
</gene>
<organism evidence="4 5">
    <name type="scientific">Epilithonimonas pallida</name>
    <dbReference type="NCBI Taxonomy" id="373671"/>
    <lineage>
        <taxon>Bacteria</taxon>
        <taxon>Pseudomonadati</taxon>
        <taxon>Bacteroidota</taxon>
        <taxon>Flavobacteriia</taxon>
        <taxon>Flavobacteriales</taxon>
        <taxon>Weeksellaceae</taxon>
        <taxon>Chryseobacterium group</taxon>
        <taxon>Epilithonimonas</taxon>
    </lineage>
</organism>
<keyword evidence="5" id="KW-1185">Reference proteome</keyword>
<reference evidence="4 5" key="1">
    <citation type="submission" date="2017-05" db="EMBL/GenBank/DDBJ databases">
        <authorList>
            <person name="Varghese N."/>
            <person name="Submissions S."/>
        </authorList>
    </citation>
    <scope>NUCLEOTIDE SEQUENCE [LARGE SCALE GENOMIC DNA]</scope>
    <source>
        <strain evidence="4 5">DSM 18015</strain>
    </source>
</reference>
<comment type="similarity">
    <text evidence="3">Belongs to the peptidase C56 family. HSP31-like subfamily.</text>
</comment>
<evidence type="ECO:0000313" key="4">
    <source>
        <dbReference type="EMBL" id="SMP94035.1"/>
    </source>
</evidence>
<accession>A0ABY1R3T7</accession>
<evidence type="ECO:0000313" key="5">
    <source>
        <dbReference type="Proteomes" id="UP001158050"/>
    </source>
</evidence>
<sequence>MVQRSMLAIISLLCFSSVFSQRKVLFVMSAAKELQLKNGKTYTETGVFLSEFYLAYKEIISLGYEVDFATPFGIKPSIDKESLNKKYWKGRNSPLEEAKYFVQNNEKFNTPKTLENGLENINQYSGIIIPGGQGLMADLIYDKKIKRLLKEFSTKGKAIGLICHAPALILSIPREENPFIGYKVNSVTGLEELLLKIL</sequence>
<evidence type="ECO:0000256" key="3">
    <source>
        <dbReference type="ARBA" id="ARBA00038493"/>
    </source>
</evidence>
<evidence type="ECO:0000256" key="2">
    <source>
        <dbReference type="ARBA" id="ARBA00023239"/>
    </source>
</evidence>
<comment type="caution">
    <text evidence="4">The sequence shown here is derived from an EMBL/GenBank/DDBJ whole genome shotgun (WGS) entry which is preliminary data.</text>
</comment>
<dbReference type="Proteomes" id="UP001158050">
    <property type="component" value="Unassembled WGS sequence"/>
</dbReference>
<dbReference type="InterPro" id="IPR029062">
    <property type="entry name" value="Class_I_gatase-like"/>
</dbReference>
<dbReference type="PANTHER" id="PTHR48094:SF11">
    <property type="entry name" value="GLUTATHIONE-INDEPENDENT GLYOXALASE HSP31-RELATED"/>
    <property type="match status" value="1"/>
</dbReference>